<feature type="compositionally biased region" description="Basic and acidic residues" evidence="2">
    <location>
        <begin position="450"/>
        <end position="459"/>
    </location>
</feature>
<feature type="compositionally biased region" description="Basic and acidic residues" evidence="2">
    <location>
        <begin position="405"/>
        <end position="431"/>
    </location>
</feature>
<dbReference type="Gene3D" id="6.10.140.1230">
    <property type="match status" value="1"/>
</dbReference>
<comment type="caution">
    <text evidence="3">The sequence shown here is derived from an EMBL/GenBank/DDBJ whole genome shotgun (WGS) entry which is preliminary data.</text>
</comment>
<feature type="region of interest" description="Disordered" evidence="2">
    <location>
        <begin position="405"/>
        <end position="489"/>
    </location>
</feature>
<name>A0ABY0GRD0_9PEZI</name>
<reference evidence="3 4" key="1">
    <citation type="submission" date="2018-06" db="EMBL/GenBank/DDBJ databases">
        <title>Complete Genomes of Monosporascus.</title>
        <authorList>
            <person name="Robinson A.J."/>
            <person name="Natvig D.O."/>
        </authorList>
    </citation>
    <scope>NUCLEOTIDE SEQUENCE [LARGE SCALE GENOMIC DNA]</scope>
    <source>
        <strain evidence="3 4">CBS 609.92</strain>
    </source>
</reference>
<protein>
    <submittedName>
        <fullName evidence="3">Uncharacterized protein</fullName>
    </submittedName>
</protein>
<dbReference type="Pfam" id="PF03357">
    <property type="entry name" value="Snf7"/>
    <property type="match status" value="1"/>
</dbReference>
<evidence type="ECO:0000256" key="1">
    <source>
        <dbReference type="SAM" id="Coils"/>
    </source>
</evidence>
<proteinExistence type="predicted"/>
<dbReference type="EMBL" id="QJNS01000707">
    <property type="protein sequence ID" value="RYO75183.1"/>
    <property type="molecule type" value="Genomic_DNA"/>
</dbReference>
<keyword evidence="1" id="KW-0175">Coiled coil</keyword>
<sequence>MSELLRYLVENEPSFRRARLPALYSDFRSQRTLNPDGFTANVSAWKRGLSSAALAGLAPSKSGMRSHFTIELDDALLHALESKQFGRPLALGTAIHDAVVSGDLLPLEKFLNTKESIYYKSWGSIPWSVVAWGLRQAGLERGIGGLLGSWGEDNIPKGQFVVLHNLEIAAKAFSDAIADRTSPFERTFSKTHFRRTFEGGLLSDNKQRLSEADVDVLVKFLSRDKAIIATDGHTIRIRTSEAESAAITEEDTAIASLKELMEDLTRQTQVLSRRVDELNEVAQDAVRRKNRVSALAAFKSRKLAEANFAQRHATLGRLEEVAAGIQQAADNVQMVRTMQASTAALRSLNAAVGGADRVDAVLDALREQMGEVDEVGNVIAEVGQVPGVVDEADVDDELEAMLAEERKKEEEAERAKKEAKDAEETRRKLAELQDLGPVPAGLPGQAQTTKEGHEGEKRPSTPATAAAEALGGLSLDGPGADNKAERLTS</sequence>
<feature type="coiled-coil region" evidence="1">
    <location>
        <begin position="247"/>
        <end position="281"/>
    </location>
</feature>
<dbReference type="Proteomes" id="UP000294003">
    <property type="component" value="Unassembled WGS sequence"/>
</dbReference>
<gene>
    <name evidence="3" type="ORF">DL762_010112</name>
</gene>
<keyword evidence="4" id="KW-1185">Reference proteome</keyword>
<organism evidence="3 4">
    <name type="scientific">Monosporascus cannonballus</name>
    <dbReference type="NCBI Taxonomy" id="155416"/>
    <lineage>
        <taxon>Eukaryota</taxon>
        <taxon>Fungi</taxon>
        <taxon>Dikarya</taxon>
        <taxon>Ascomycota</taxon>
        <taxon>Pezizomycotina</taxon>
        <taxon>Sordariomycetes</taxon>
        <taxon>Xylariomycetidae</taxon>
        <taxon>Xylariales</taxon>
        <taxon>Xylariales incertae sedis</taxon>
        <taxon>Monosporascus</taxon>
    </lineage>
</organism>
<dbReference type="InterPro" id="IPR005024">
    <property type="entry name" value="Snf7_fam"/>
</dbReference>
<dbReference type="PANTHER" id="PTHR22761:SF18">
    <property type="entry name" value="SORTING PROTEIN SNF7 FAMILY PROTEIN, PUTATIVE (AFU_ORTHOLOGUE AFUA_2G16692)-RELATED"/>
    <property type="match status" value="1"/>
</dbReference>
<dbReference type="PANTHER" id="PTHR22761">
    <property type="entry name" value="CHARGED MULTIVESICULAR BODY PROTEIN"/>
    <property type="match status" value="1"/>
</dbReference>
<evidence type="ECO:0000256" key="2">
    <source>
        <dbReference type="SAM" id="MobiDB-lite"/>
    </source>
</evidence>
<evidence type="ECO:0000313" key="4">
    <source>
        <dbReference type="Proteomes" id="UP000294003"/>
    </source>
</evidence>
<evidence type="ECO:0000313" key="3">
    <source>
        <dbReference type="EMBL" id="RYO75183.1"/>
    </source>
</evidence>
<accession>A0ABY0GRD0</accession>